<feature type="transmembrane region" description="Helical" evidence="1">
    <location>
        <begin position="82"/>
        <end position="102"/>
    </location>
</feature>
<feature type="transmembrane region" description="Helical" evidence="1">
    <location>
        <begin position="137"/>
        <end position="159"/>
    </location>
</feature>
<name>A0A1E5KX32_9ENTE</name>
<comment type="caution">
    <text evidence="2">The sequence shown here is derived from an EMBL/GenBank/DDBJ whole genome shotgun (WGS) entry which is preliminary data.</text>
</comment>
<dbReference type="AlphaFoldDB" id="A0A1E5KX32"/>
<reference evidence="2 3" key="1">
    <citation type="submission" date="2016-09" db="EMBL/GenBank/DDBJ databases">
        <authorList>
            <person name="Capua I."/>
            <person name="De Benedictis P."/>
            <person name="Joannis T."/>
            <person name="Lombin L.H."/>
            <person name="Cattoli G."/>
        </authorList>
    </citation>
    <scope>NUCLEOTIDE SEQUENCE [LARGE SCALE GENOMIC DNA]</scope>
    <source>
        <strain evidence="2 3">LMG 25899</strain>
    </source>
</reference>
<dbReference type="RefSeq" id="WP_069698692.1">
    <property type="nucleotide sequence ID" value="NZ_JAGGMA010000001.1"/>
</dbReference>
<organism evidence="2 3">
    <name type="scientific">Enterococcus rivorum</name>
    <dbReference type="NCBI Taxonomy" id="762845"/>
    <lineage>
        <taxon>Bacteria</taxon>
        <taxon>Bacillati</taxon>
        <taxon>Bacillota</taxon>
        <taxon>Bacilli</taxon>
        <taxon>Lactobacillales</taxon>
        <taxon>Enterococcaceae</taxon>
        <taxon>Enterococcus</taxon>
    </lineage>
</organism>
<dbReference type="OrthoDB" id="2867550at2"/>
<evidence type="ECO:0000313" key="2">
    <source>
        <dbReference type="EMBL" id="OEH82416.1"/>
    </source>
</evidence>
<dbReference type="EMBL" id="MIEK01000023">
    <property type="protein sequence ID" value="OEH82416.1"/>
    <property type="molecule type" value="Genomic_DNA"/>
</dbReference>
<protein>
    <recommendedName>
        <fullName evidence="4">DUF1700 domain-containing protein</fullName>
    </recommendedName>
</protein>
<dbReference type="Proteomes" id="UP000095256">
    <property type="component" value="Unassembled WGS sequence"/>
</dbReference>
<evidence type="ECO:0000313" key="3">
    <source>
        <dbReference type="Proteomes" id="UP000095256"/>
    </source>
</evidence>
<evidence type="ECO:0008006" key="4">
    <source>
        <dbReference type="Google" id="ProtNLM"/>
    </source>
</evidence>
<evidence type="ECO:0000256" key="1">
    <source>
        <dbReference type="SAM" id="Phobius"/>
    </source>
</evidence>
<gene>
    <name evidence="2" type="ORF">BCR26_03000</name>
</gene>
<proteinExistence type="predicted"/>
<keyword evidence="1" id="KW-1133">Transmembrane helix</keyword>
<keyword evidence="1" id="KW-0812">Transmembrane</keyword>
<accession>A0A1E5KX32</accession>
<dbReference type="Pfam" id="PF22564">
    <property type="entry name" value="HAAS"/>
    <property type="match status" value="1"/>
</dbReference>
<keyword evidence="1" id="KW-0472">Membrane</keyword>
<dbReference type="STRING" id="762845.BCR26_03000"/>
<sequence>MELEVKQYLSTVSTNLNYLSATERREILEEINSHIEESLANHQSVTEILKNLGDPVALAQAFAGNNLSTNQSFNMKHLLKLFSFYTKTGLSGMIVLPFLSILSITLYACAYFVVLMGLIVTIGTILGFSFPPVVFNLGFWAAPNILAFPITAIFGFLFYKLSKYLWHLMKQYISKVSSSHQLLQKK</sequence>
<feature type="transmembrane region" description="Helical" evidence="1">
    <location>
        <begin position="109"/>
        <end position="131"/>
    </location>
</feature>
<keyword evidence="3" id="KW-1185">Reference proteome</keyword>